<feature type="domain" description="GxGYxYP putative glycoside hydrolase C-terminal" evidence="1">
    <location>
        <begin position="302"/>
        <end position="519"/>
    </location>
</feature>
<dbReference type="PANTHER" id="PTHR37321:SF1">
    <property type="entry name" value="EXPORTED PROTEIN"/>
    <property type="match status" value="1"/>
</dbReference>
<dbReference type="RefSeq" id="WP_080979799.1">
    <property type="nucleotide sequence ID" value="NZ_CP083680.1"/>
</dbReference>
<dbReference type="InterPro" id="IPR025832">
    <property type="entry name" value="GxGYxYP_C"/>
</dbReference>
<proteinExistence type="predicted"/>
<dbReference type="AlphaFoldDB" id="A0A412GQQ5"/>
<evidence type="ECO:0000313" key="3">
    <source>
        <dbReference type="EMBL" id="UYU65251.1"/>
    </source>
</evidence>
<dbReference type="Pfam" id="PF14323">
    <property type="entry name" value="GxGYxYP_C"/>
    <property type="match status" value="1"/>
</dbReference>
<dbReference type="Proteomes" id="UP001156218">
    <property type="component" value="Chromosome"/>
</dbReference>
<accession>A0A412GQQ5</accession>
<gene>
    <name evidence="3" type="ORF">KQP68_16925</name>
</gene>
<evidence type="ECO:0000259" key="2">
    <source>
        <dbReference type="Pfam" id="PF20957"/>
    </source>
</evidence>
<evidence type="ECO:0000259" key="1">
    <source>
        <dbReference type="Pfam" id="PF14323"/>
    </source>
</evidence>
<name>A0A412GQQ5_BACT4</name>
<dbReference type="Gene3D" id="3.20.20.490">
    <property type="entry name" value="GxGYxYP glycoside hydrolase, C-terminal domain"/>
    <property type="match status" value="1"/>
</dbReference>
<organism evidence="3 4">
    <name type="scientific">Bacteroides thetaiotaomicron</name>
    <dbReference type="NCBI Taxonomy" id="818"/>
    <lineage>
        <taxon>Bacteria</taxon>
        <taxon>Pseudomonadati</taxon>
        <taxon>Bacteroidota</taxon>
        <taxon>Bacteroidia</taxon>
        <taxon>Bacteroidales</taxon>
        <taxon>Bacteroidaceae</taxon>
        <taxon>Bacteroides</taxon>
    </lineage>
</organism>
<dbReference type="PANTHER" id="PTHR37321">
    <property type="entry name" value="EXPORTED PROTEIN-RELATED"/>
    <property type="match status" value="1"/>
</dbReference>
<dbReference type="InterPro" id="IPR048310">
    <property type="entry name" value="GxGYxYP_N_2nd"/>
</dbReference>
<evidence type="ECO:0000313" key="4">
    <source>
        <dbReference type="Proteomes" id="UP001156218"/>
    </source>
</evidence>
<dbReference type="Pfam" id="PF20957">
    <property type="entry name" value="GxGYxYP_N_2nd"/>
    <property type="match status" value="1"/>
</dbReference>
<sequence length="571" mass="65345">MKIKLLSALIICLLSSIMTFAYNGRHGWFIQKAPQQLILCNGEGLSRAESMLLESLSGLCGQAVNEGSFDEMIWIEINNNSYHKILKSSQESLNITKVIRMDIWDLLEHLMKKKIIKGYVLYKNDTSTGENYSRREGINYSANVATVYASLLKGVLVEESLEKRIKQSGLKKLKDARNESPESCFKRCKKQLNRSSALSIDPKVSNCRDIAIAQKLMLYYGTGPFSEQILEWVTPLSPILGWNYGNEDEYTGAITRWGHYNTASNWCRNLPVIMAASDKMYPLPIHEIKKENIDFEDNSAFHSFVISDGDNMQWTMGEFLDSPVYYGNKDRNRSPVSWTLCPINLSVVSTSTWNRFVTMKKDNSSVIEYGGGYQYPDEFAKNRPNREELLIEFAQRMNWHFKKLNIKIFGFICKDVFSKEARRAYEIYACEIEGLTGMVAIQYSPYNMGGDIIWVKNKENIEIPVVTAKFSIWSGLFDNPLCGSPDYVAALINRDAAKASKQKDKENPLSWTIIHAWSDFSKTAHSNNLPIKGYNASKTSDQLLSPQVKNISLNELLWRIRERHYNRSMIH</sequence>
<dbReference type="EMBL" id="CP083680">
    <property type="protein sequence ID" value="UYU65251.1"/>
    <property type="molecule type" value="Genomic_DNA"/>
</dbReference>
<feature type="domain" description="GxGYxYP putative glycoside hydrolase second N-terminal" evidence="2">
    <location>
        <begin position="116"/>
        <end position="180"/>
    </location>
</feature>
<protein>
    <submittedName>
        <fullName evidence="3">Uncharacterized protein</fullName>
    </submittedName>
</protein>
<dbReference type="InterPro" id="IPR038410">
    <property type="entry name" value="GxGYxYP_C_sf"/>
</dbReference>
<reference evidence="3 4" key="1">
    <citation type="submission" date="2021-06" db="EMBL/GenBank/DDBJ databases">
        <title>Interrogation of the integrated mobile genetic elements in gut-associated Bacteroides with a consensus prediction approach.</title>
        <authorList>
            <person name="Campbell D.E."/>
            <person name="Leigh J.R."/>
            <person name="Kim T."/>
            <person name="England W."/>
            <person name="Whitaker R.J."/>
            <person name="Degnan P.H."/>
        </authorList>
    </citation>
    <scope>NUCLEOTIDE SEQUENCE [LARGE SCALE GENOMIC DNA]</scope>
    <source>
        <strain evidence="3 4">WAL8669</strain>
    </source>
</reference>